<protein>
    <submittedName>
        <fullName evidence="2">AAA family ATPase</fullName>
    </submittedName>
</protein>
<name>A0ABZ1W0V1_9ACTN</name>
<dbReference type="InterPro" id="IPR027417">
    <property type="entry name" value="P-loop_NTPase"/>
</dbReference>
<dbReference type="InterPro" id="IPR038727">
    <property type="entry name" value="NadR/Ttd14_AAA_dom"/>
</dbReference>
<sequence length="374" mass="39919">MSARFRHGLVIGKFYPPHAGHHFLIRSAADACELVTVVVMAADVESVPLAARVSWVAEAWAGEPHVRVAGVVDNLAVDYDSEAAWDGHVALMRDGVALAAAADGRSPAVDAVFSSEPYGTELARRFDAAAVLLDQGRDTFPVSGTKVRADPAGYWTDLEPPVRAWLARRVVVLGAESTGTTTLSRDLAAALRARGGPHALTGWVPEYGRELTAAKLAVARAVADPGGPPPTVFDLEWDDQDFELVCRRQSAAEDGAARAGGPVLVCDTDALATTVWQERYRGAVTGPVRELAAGLSPRALYLLTSDQGVPFDDDGLRDGEHLRPWMTGRFREVLAAGRTPWLELRGDRVERLEQALAAVDALLAEGVPLADPLA</sequence>
<keyword evidence="3" id="KW-1185">Reference proteome</keyword>
<organism evidence="2 3">
    <name type="scientific">Kitasatospora herbaricolor</name>
    <dbReference type="NCBI Taxonomy" id="68217"/>
    <lineage>
        <taxon>Bacteria</taxon>
        <taxon>Bacillati</taxon>
        <taxon>Actinomycetota</taxon>
        <taxon>Actinomycetes</taxon>
        <taxon>Kitasatosporales</taxon>
        <taxon>Streptomycetaceae</taxon>
        <taxon>Kitasatospora</taxon>
    </lineage>
</organism>
<dbReference type="InterPro" id="IPR052735">
    <property type="entry name" value="NAD_biosynth-regulator"/>
</dbReference>
<dbReference type="PANTHER" id="PTHR37512:SF1">
    <property type="entry name" value="NADR_TTD14 AAA DOMAIN-CONTAINING PROTEIN"/>
    <property type="match status" value="1"/>
</dbReference>
<proteinExistence type="predicted"/>
<evidence type="ECO:0000313" key="3">
    <source>
        <dbReference type="Proteomes" id="UP001432014"/>
    </source>
</evidence>
<feature type="domain" description="NadR/Ttd14 AAA" evidence="1">
    <location>
        <begin position="169"/>
        <end position="351"/>
    </location>
</feature>
<evidence type="ECO:0000313" key="2">
    <source>
        <dbReference type="EMBL" id="WUS54448.1"/>
    </source>
</evidence>
<dbReference type="EMBL" id="CP108482">
    <property type="protein sequence ID" value="WUS54448.1"/>
    <property type="molecule type" value="Genomic_DNA"/>
</dbReference>
<dbReference type="SUPFAM" id="SSF52374">
    <property type="entry name" value="Nucleotidylyl transferase"/>
    <property type="match status" value="1"/>
</dbReference>
<dbReference type="InterPro" id="IPR004821">
    <property type="entry name" value="Cyt_trans-like"/>
</dbReference>
<dbReference type="Gene3D" id="3.40.50.620">
    <property type="entry name" value="HUPs"/>
    <property type="match status" value="1"/>
</dbReference>
<gene>
    <name evidence="2" type="ORF">OG469_02345</name>
</gene>
<dbReference type="Gene3D" id="3.40.50.300">
    <property type="entry name" value="P-loop containing nucleotide triphosphate hydrolases"/>
    <property type="match status" value="1"/>
</dbReference>
<accession>A0ABZ1W0V1</accession>
<dbReference type="Pfam" id="PF13521">
    <property type="entry name" value="AAA_28"/>
    <property type="match status" value="1"/>
</dbReference>
<dbReference type="Proteomes" id="UP001432014">
    <property type="component" value="Chromosome"/>
</dbReference>
<reference evidence="2 3" key="1">
    <citation type="submission" date="2022-10" db="EMBL/GenBank/DDBJ databases">
        <title>The complete genomes of actinobacterial strains from the NBC collection.</title>
        <authorList>
            <person name="Joergensen T.S."/>
            <person name="Alvarez Arevalo M."/>
            <person name="Sterndorff E.B."/>
            <person name="Faurdal D."/>
            <person name="Vuksanovic O."/>
            <person name="Mourched A.-S."/>
            <person name="Charusanti P."/>
            <person name="Shaw S."/>
            <person name="Blin K."/>
            <person name="Weber T."/>
        </authorList>
    </citation>
    <scope>NUCLEOTIDE SEQUENCE [LARGE SCALE GENOMIC DNA]</scope>
    <source>
        <strain evidence="2 3">NBC_01247</strain>
    </source>
</reference>
<dbReference type="NCBIfam" id="TIGR00125">
    <property type="entry name" value="cyt_tran_rel"/>
    <property type="match status" value="1"/>
</dbReference>
<dbReference type="InterPro" id="IPR014729">
    <property type="entry name" value="Rossmann-like_a/b/a_fold"/>
</dbReference>
<dbReference type="PANTHER" id="PTHR37512">
    <property type="entry name" value="TRIFUNCTIONAL NAD BIOSYNTHESIS/REGULATOR PROTEIN NADR"/>
    <property type="match status" value="1"/>
</dbReference>
<evidence type="ECO:0000259" key="1">
    <source>
        <dbReference type="Pfam" id="PF13521"/>
    </source>
</evidence>
<dbReference type="RefSeq" id="WP_329501006.1">
    <property type="nucleotide sequence ID" value="NZ_CP108460.1"/>
</dbReference>